<gene>
    <name evidence="1" type="ORF">EHS19_10285</name>
</gene>
<evidence type="ECO:0000313" key="1">
    <source>
        <dbReference type="EMBL" id="KAB5603609.1"/>
    </source>
</evidence>
<organism evidence="1 2">
    <name type="scientific">Bifidobacterium jacchi</name>
    <dbReference type="NCBI Taxonomy" id="2490545"/>
    <lineage>
        <taxon>Bacteria</taxon>
        <taxon>Bacillati</taxon>
        <taxon>Actinomycetota</taxon>
        <taxon>Actinomycetes</taxon>
        <taxon>Bifidobacteriales</taxon>
        <taxon>Bifidobacteriaceae</taxon>
        <taxon>Bifidobacterium</taxon>
    </lineage>
</organism>
<keyword evidence="2" id="KW-1185">Reference proteome</keyword>
<name>A0A5N5RC98_9BIFI</name>
<evidence type="ECO:0000313" key="2">
    <source>
        <dbReference type="Proteomes" id="UP000326336"/>
    </source>
</evidence>
<comment type="caution">
    <text evidence="1">The sequence shown here is derived from an EMBL/GenBank/DDBJ whole genome shotgun (WGS) entry which is preliminary data.</text>
</comment>
<dbReference type="OrthoDB" id="3234197at2"/>
<reference evidence="1 2" key="1">
    <citation type="journal article" date="2019" name="Int. J. Syst. Evol. Microbiol.">
        <title>Bifidobacterium jacchi sp. nov., isolated from the faeces of a baby common marmoset (Callithrix jacchus).</title>
        <authorList>
            <person name="Modesto M."/>
            <person name="Watanabe K."/>
            <person name="Arita M."/>
            <person name="Satti M."/>
            <person name="Oki K."/>
            <person name="Sciavilla P."/>
            <person name="Patavino C."/>
            <person name="Camma C."/>
            <person name="Michelini S."/>
            <person name="Sgorbati B."/>
            <person name="Mattarelli P."/>
        </authorList>
    </citation>
    <scope>NUCLEOTIDE SEQUENCE [LARGE SCALE GENOMIC DNA]</scope>
    <source>
        <strain evidence="1 2">MRM 9.3</strain>
    </source>
</reference>
<accession>A0A5N5RC98</accession>
<dbReference type="AlphaFoldDB" id="A0A5N5RC98"/>
<dbReference type="Proteomes" id="UP000326336">
    <property type="component" value="Unassembled WGS sequence"/>
</dbReference>
<protein>
    <submittedName>
        <fullName evidence="1">Uncharacterized protein</fullName>
    </submittedName>
</protein>
<dbReference type="RefSeq" id="WP_151917664.1">
    <property type="nucleotide sequence ID" value="NZ_RQSP01000073.1"/>
</dbReference>
<dbReference type="EMBL" id="RQSP01000073">
    <property type="protein sequence ID" value="KAB5603609.1"/>
    <property type="molecule type" value="Genomic_DNA"/>
</dbReference>
<sequence>MPGDLLRTIAGDLGIQRMHDESETQLACRASYSALRFWIEAFCLDDGYGGTCGISETAIIRKSTIWLRNLEDLYPGLLHWYRFDSVAGKSIANILRMLVAVQDLTATDEELYRCATSHTSPLGTRYDLILGMTDPTSQSDAFPMSGMASITRNDQHRPVVSVVSAAPAGSSATLADAGAERNEAVFKPAADRNHVMITLNRPLPNASYCNQLYMMTWPTRTVNDQTKRLARIEYVPALAELLRSNGIHTYRQEGFPDV</sequence>
<proteinExistence type="predicted"/>